<protein>
    <submittedName>
        <fullName evidence="2">Helix-turn-helix transcriptional regulator</fullName>
    </submittedName>
</protein>
<gene>
    <name evidence="2" type="ORF">RB614_00895</name>
</gene>
<comment type="caution">
    <text evidence="2">The sequence shown here is derived from an EMBL/GenBank/DDBJ whole genome shotgun (WGS) entry which is preliminary data.</text>
</comment>
<accession>A0ABU0Z9S5</accession>
<dbReference type="EMBL" id="JAVHUY010000001">
    <property type="protein sequence ID" value="MDQ7903077.1"/>
    <property type="molecule type" value="Genomic_DNA"/>
</dbReference>
<reference evidence="2 3" key="1">
    <citation type="submission" date="2023-08" db="EMBL/GenBank/DDBJ databases">
        <title>Phytohabitans sansha sp. nov., isolated from marine sediment.</title>
        <authorList>
            <person name="Zhao Y."/>
            <person name="Yi K."/>
        </authorList>
    </citation>
    <scope>NUCLEOTIDE SEQUENCE [LARGE SCALE GENOMIC DNA]</scope>
    <source>
        <strain evidence="2 3">ZYX-F-186</strain>
    </source>
</reference>
<dbReference type="Gene3D" id="1.10.260.40">
    <property type="entry name" value="lambda repressor-like DNA-binding domains"/>
    <property type="match status" value="1"/>
</dbReference>
<feature type="domain" description="HTH cro/C1-type" evidence="1">
    <location>
        <begin position="18"/>
        <end position="74"/>
    </location>
</feature>
<dbReference type="InterPro" id="IPR010982">
    <property type="entry name" value="Lambda_DNA-bd_dom_sf"/>
</dbReference>
<dbReference type="CDD" id="cd00093">
    <property type="entry name" value="HTH_XRE"/>
    <property type="match status" value="1"/>
</dbReference>
<dbReference type="InterPro" id="IPR001387">
    <property type="entry name" value="Cro/C1-type_HTH"/>
</dbReference>
<dbReference type="Pfam" id="PF13560">
    <property type="entry name" value="HTH_31"/>
    <property type="match status" value="1"/>
</dbReference>
<sequence>MSAGGLGRLAVEALGVRLRDLRRDAGLTGRQLASACSWPPSKVTKIEYGRQTPSESDVRDWCIACGFPSEISDLIAALRTVDAQMVDWRRSLRSGTKLRQQAAVDAYEKTTLFRIWEPAVVPGLAQTPDYARGILRTVVDFHGVPDDVEDGVRARIDAQRVLTHGDRRFLLLLGQAALYTFVTDAGVMRDQLQRLLEVSRMPRVTLGVVPLAAPYTVPRNNAFTLYDNRFVTVATYTAELTLNQHHEIATYASAFDRLLHLAERGEGARSLIEAALNDLEEI</sequence>
<dbReference type="SUPFAM" id="SSF47413">
    <property type="entry name" value="lambda repressor-like DNA-binding domains"/>
    <property type="match status" value="1"/>
</dbReference>
<organism evidence="2 3">
    <name type="scientific">Phytohabitans maris</name>
    <dbReference type="NCBI Taxonomy" id="3071409"/>
    <lineage>
        <taxon>Bacteria</taxon>
        <taxon>Bacillati</taxon>
        <taxon>Actinomycetota</taxon>
        <taxon>Actinomycetes</taxon>
        <taxon>Micromonosporales</taxon>
        <taxon>Micromonosporaceae</taxon>
    </lineage>
</organism>
<dbReference type="InterPro" id="IPR043917">
    <property type="entry name" value="DUF5753"/>
</dbReference>
<keyword evidence="3" id="KW-1185">Reference proteome</keyword>
<proteinExistence type="predicted"/>
<evidence type="ECO:0000313" key="3">
    <source>
        <dbReference type="Proteomes" id="UP001230908"/>
    </source>
</evidence>
<dbReference type="SMART" id="SM00530">
    <property type="entry name" value="HTH_XRE"/>
    <property type="match status" value="1"/>
</dbReference>
<dbReference type="Pfam" id="PF19054">
    <property type="entry name" value="DUF5753"/>
    <property type="match status" value="1"/>
</dbReference>
<name>A0ABU0Z9S5_9ACTN</name>
<evidence type="ECO:0000259" key="1">
    <source>
        <dbReference type="PROSITE" id="PS50943"/>
    </source>
</evidence>
<dbReference type="RefSeq" id="WP_308710348.1">
    <property type="nucleotide sequence ID" value="NZ_JAVHUY010000001.1"/>
</dbReference>
<dbReference type="Proteomes" id="UP001230908">
    <property type="component" value="Unassembled WGS sequence"/>
</dbReference>
<dbReference type="PROSITE" id="PS50943">
    <property type="entry name" value="HTH_CROC1"/>
    <property type="match status" value="1"/>
</dbReference>
<evidence type="ECO:0000313" key="2">
    <source>
        <dbReference type="EMBL" id="MDQ7903077.1"/>
    </source>
</evidence>